<geneLocation type="plasmid" evidence="1">
    <name>pFB2.2</name>
</geneLocation>
<gene>
    <name evidence="1" type="ORF">LG71_27915</name>
</gene>
<reference evidence="1" key="1">
    <citation type="submission" date="2016-03" db="EMBL/GenBank/DDBJ databases">
        <authorList>
            <person name="Ploux O."/>
        </authorList>
    </citation>
    <scope>NUCLEOTIDE SEQUENCE</scope>
    <source>
        <strain evidence="1">FB2</strain>
        <plasmid evidence="1">pFB2.2</plasmid>
    </source>
</reference>
<organism evidence="1">
    <name type="scientific">Pluralibacter gergoviae</name>
    <name type="common">Enterobacter gergoviae</name>
    <dbReference type="NCBI Taxonomy" id="61647"/>
    <lineage>
        <taxon>Bacteria</taxon>
        <taxon>Pseudomonadati</taxon>
        <taxon>Pseudomonadota</taxon>
        <taxon>Gammaproteobacteria</taxon>
        <taxon>Enterobacterales</taxon>
        <taxon>Enterobacteriaceae</taxon>
        <taxon>Pluralibacter</taxon>
    </lineage>
</organism>
<keyword evidence="1" id="KW-0614">Plasmid</keyword>
<accession>A0A142I4K3</accession>
<evidence type="ECO:0000313" key="1">
    <source>
        <dbReference type="EMBL" id="AMR39568.1"/>
    </source>
</evidence>
<name>A0A142I4K3_PLUGE</name>
<dbReference type="AlphaFoldDB" id="A0A142I4K3"/>
<dbReference type="EMBL" id="CP014777">
    <property type="protein sequence ID" value="AMR39568.1"/>
    <property type="molecule type" value="Genomic_DNA"/>
</dbReference>
<proteinExistence type="predicted"/>
<protein>
    <submittedName>
        <fullName evidence="1">Uncharacterized protein</fullName>
    </submittedName>
</protein>
<sequence>MPNEWKDQYRKGERRRTLLLLRDKRPADGFHQKLIVHRRAFIQPQTLLPAFIRKFFRFITVTLYRQWKKERVWYLDTL</sequence>